<organism evidence="2 3">
    <name type="scientific">Candidatus Scatocola faecipullorum</name>
    <dbReference type="NCBI Taxonomy" id="2840917"/>
    <lineage>
        <taxon>Bacteria</taxon>
        <taxon>Pseudomonadati</taxon>
        <taxon>Pseudomonadota</taxon>
        <taxon>Alphaproteobacteria</taxon>
        <taxon>Rhodospirillales</taxon>
        <taxon>Rhodospirillaceae</taxon>
        <taxon>Rhodospirillaceae incertae sedis</taxon>
        <taxon>Candidatus Scatocola</taxon>
    </lineage>
</organism>
<feature type="domain" description="N-acetyltransferase" evidence="1">
    <location>
        <begin position="6"/>
        <end position="175"/>
    </location>
</feature>
<dbReference type="GO" id="GO:0016747">
    <property type="term" value="F:acyltransferase activity, transferring groups other than amino-acyl groups"/>
    <property type="evidence" value="ECO:0007669"/>
    <property type="project" value="InterPro"/>
</dbReference>
<reference evidence="2" key="2">
    <citation type="journal article" date="2021" name="PeerJ">
        <title>Extensive microbial diversity within the chicken gut microbiome revealed by metagenomics and culture.</title>
        <authorList>
            <person name="Gilroy R."/>
            <person name="Ravi A."/>
            <person name="Getino M."/>
            <person name="Pursley I."/>
            <person name="Horton D.L."/>
            <person name="Alikhan N.F."/>
            <person name="Baker D."/>
            <person name="Gharbi K."/>
            <person name="Hall N."/>
            <person name="Watson M."/>
            <person name="Adriaenssens E.M."/>
            <person name="Foster-Nyarko E."/>
            <person name="Jarju S."/>
            <person name="Secka A."/>
            <person name="Antonio M."/>
            <person name="Oren A."/>
            <person name="Chaudhuri R.R."/>
            <person name="La Ragione R."/>
            <person name="Hildebrand F."/>
            <person name="Pallen M.J."/>
        </authorList>
    </citation>
    <scope>NUCLEOTIDE SEQUENCE</scope>
    <source>
        <strain evidence="2">ChiW3-316</strain>
    </source>
</reference>
<protein>
    <submittedName>
        <fullName evidence="2">GNAT family N-acetyltransferase</fullName>
    </submittedName>
</protein>
<evidence type="ECO:0000259" key="1">
    <source>
        <dbReference type="PROSITE" id="PS51186"/>
    </source>
</evidence>
<sequence>MNKKQLTVKKLDINNLADVMKLQEKIISGLHPDEQHFILHRTAEDYMKSLDGKSSNMLGVFDGDTLIAQTVYSLPLNGETRDMPEFKPEIENKDLVLYEAILVDPAYRGSSLMKRMLEYIESHAIDNGRTHAIIQIAVDNPASWINALHHGMAITKVDRDPYDGVKVIYLEKKISHKPAPVLHAANNNAQVYSMYLGDNIHAKIPSLFHKMQYLIQNGYHGVSLNKESKSLVWEKQTAARNNSLSFGYMLKDKAASF</sequence>
<name>A0A9D1M598_9PROT</name>
<comment type="caution">
    <text evidence="2">The sequence shown here is derived from an EMBL/GenBank/DDBJ whole genome shotgun (WGS) entry which is preliminary data.</text>
</comment>
<dbReference type="PROSITE" id="PS51186">
    <property type="entry name" value="GNAT"/>
    <property type="match status" value="1"/>
</dbReference>
<dbReference type="InterPro" id="IPR016181">
    <property type="entry name" value="Acyl_CoA_acyltransferase"/>
</dbReference>
<dbReference type="Proteomes" id="UP000824107">
    <property type="component" value="Unassembled WGS sequence"/>
</dbReference>
<dbReference type="EMBL" id="DVNC01000051">
    <property type="protein sequence ID" value="HIU53924.1"/>
    <property type="molecule type" value="Genomic_DNA"/>
</dbReference>
<dbReference type="SUPFAM" id="SSF55729">
    <property type="entry name" value="Acyl-CoA N-acyltransferases (Nat)"/>
    <property type="match status" value="1"/>
</dbReference>
<reference evidence="2" key="1">
    <citation type="submission" date="2020-10" db="EMBL/GenBank/DDBJ databases">
        <authorList>
            <person name="Gilroy R."/>
        </authorList>
    </citation>
    <scope>NUCLEOTIDE SEQUENCE</scope>
    <source>
        <strain evidence="2">ChiW3-316</strain>
    </source>
</reference>
<gene>
    <name evidence="2" type="ORF">IAD20_07590</name>
</gene>
<accession>A0A9D1M598</accession>
<dbReference type="Gene3D" id="3.40.630.30">
    <property type="match status" value="1"/>
</dbReference>
<dbReference type="AlphaFoldDB" id="A0A9D1M598"/>
<proteinExistence type="predicted"/>
<dbReference type="CDD" id="cd04301">
    <property type="entry name" value="NAT_SF"/>
    <property type="match status" value="1"/>
</dbReference>
<evidence type="ECO:0000313" key="3">
    <source>
        <dbReference type="Proteomes" id="UP000824107"/>
    </source>
</evidence>
<dbReference type="InterPro" id="IPR000182">
    <property type="entry name" value="GNAT_dom"/>
</dbReference>
<dbReference type="Pfam" id="PF00583">
    <property type="entry name" value="Acetyltransf_1"/>
    <property type="match status" value="1"/>
</dbReference>
<evidence type="ECO:0000313" key="2">
    <source>
        <dbReference type="EMBL" id="HIU53924.1"/>
    </source>
</evidence>